<comment type="caution">
    <text evidence="2">The sequence shown here is derived from an EMBL/GenBank/DDBJ whole genome shotgun (WGS) entry which is preliminary data.</text>
</comment>
<keyword evidence="1" id="KW-1133">Transmembrane helix</keyword>
<evidence type="ECO:0000313" key="3">
    <source>
        <dbReference type="Proteomes" id="UP000701698"/>
    </source>
</evidence>
<reference evidence="2" key="1">
    <citation type="submission" date="2020-04" db="EMBL/GenBank/DDBJ databases">
        <authorList>
            <person name="Zhang T."/>
        </authorList>
    </citation>
    <scope>NUCLEOTIDE SEQUENCE</scope>
    <source>
        <strain evidence="2">HKST-UBA01</strain>
    </source>
</reference>
<feature type="transmembrane region" description="Helical" evidence="1">
    <location>
        <begin position="33"/>
        <end position="52"/>
    </location>
</feature>
<feature type="transmembrane region" description="Helical" evidence="1">
    <location>
        <begin position="216"/>
        <end position="234"/>
    </location>
</feature>
<feature type="transmembrane region" description="Helical" evidence="1">
    <location>
        <begin position="246"/>
        <end position="262"/>
    </location>
</feature>
<accession>A0A955LGP3</accession>
<feature type="transmembrane region" description="Helical" evidence="1">
    <location>
        <begin position="152"/>
        <end position="171"/>
    </location>
</feature>
<keyword evidence="1" id="KW-0472">Membrane</keyword>
<dbReference type="AlphaFoldDB" id="A0A955LGP3"/>
<keyword evidence="1" id="KW-0812">Transmembrane</keyword>
<organism evidence="2 3">
    <name type="scientific">candidate division WWE3 bacterium</name>
    <dbReference type="NCBI Taxonomy" id="2053526"/>
    <lineage>
        <taxon>Bacteria</taxon>
        <taxon>Katanobacteria</taxon>
    </lineage>
</organism>
<name>A0A955LGP3_UNCKA</name>
<feature type="transmembrane region" description="Helical" evidence="1">
    <location>
        <begin position="61"/>
        <end position="80"/>
    </location>
</feature>
<reference evidence="2" key="2">
    <citation type="journal article" date="2021" name="Microbiome">
        <title>Successional dynamics and alternative stable states in a saline activated sludge microbial community over 9 years.</title>
        <authorList>
            <person name="Wang Y."/>
            <person name="Ye J."/>
            <person name="Ju F."/>
            <person name="Liu L."/>
            <person name="Boyd J.A."/>
            <person name="Deng Y."/>
            <person name="Parks D.H."/>
            <person name="Jiang X."/>
            <person name="Yin X."/>
            <person name="Woodcroft B.J."/>
            <person name="Tyson G.W."/>
            <person name="Hugenholtz P."/>
            <person name="Polz M.F."/>
            <person name="Zhang T."/>
        </authorList>
    </citation>
    <scope>NUCLEOTIDE SEQUENCE</scope>
    <source>
        <strain evidence="2">HKST-UBA01</strain>
    </source>
</reference>
<sequence length="263" mass="29574">MPKRTLFVFISVIYGASIAALFFFNAYFPGPLFSFSLLLWIVCLSVAFIYVLKSDFHFPEYIIFSVVPFLMSVAVIYLFFMADGDPFFMVVISLFATILLYITLLTINIINAATVRTVPLLKAARSSLVIVIGITSFLWSTFIIINPLSVEFAAWLWAFYTFLVSIVYFYLSKIEVVDEFVSRVAVPIHEAIVVSILMIVLVILTSSWNISTPVRVIYWTASLMVFLVTIQGKMTRSLTSKGLSELILLSWVLFVVALISGLG</sequence>
<proteinExistence type="predicted"/>
<evidence type="ECO:0000256" key="1">
    <source>
        <dbReference type="SAM" id="Phobius"/>
    </source>
</evidence>
<feature type="transmembrane region" description="Helical" evidence="1">
    <location>
        <begin position="128"/>
        <end position="146"/>
    </location>
</feature>
<feature type="transmembrane region" description="Helical" evidence="1">
    <location>
        <begin position="7"/>
        <end position="27"/>
    </location>
</feature>
<protein>
    <submittedName>
        <fullName evidence="2">Uncharacterized protein</fullName>
    </submittedName>
</protein>
<evidence type="ECO:0000313" key="2">
    <source>
        <dbReference type="EMBL" id="MCA9390260.1"/>
    </source>
</evidence>
<gene>
    <name evidence="2" type="ORF">KC571_02545</name>
</gene>
<feature type="transmembrane region" description="Helical" evidence="1">
    <location>
        <begin position="191"/>
        <end position="210"/>
    </location>
</feature>
<dbReference type="Proteomes" id="UP000701698">
    <property type="component" value="Unassembled WGS sequence"/>
</dbReference>
<feature type="transmembrane region" description="Helical" evidence="1">
    <location>
        <begin position="86"/>
        <end position="107"/>
    </location>
</feature>
<dbReference type="EMBL" id="JAGQKX010000054">
    <property type="protein sequence ID" value="MCA9390260.1"/>
    <property type="molecule type" value="Genomic_DNA"/>
</dbReference>